<dbReference type="GO" id="GO:0098542">
    <property type="term" value="P:defense response to other organism"/>
    <property type="evidence" value="ECO:0007669"/>
    <property type="project" value="InterPro"/>
</dbReference>
<proteinExistence type="predicted"/>
<evidence type="ECO:0000256" key="1">
    <source>
        <dbReference type="ARBA" id="ARBA00004370"/>
    </source>
</evidence>
<evidence type="ECO:0000313" key="5">
    <source>
        <dbReference type="EMBL" id="GMI66721.1"/>
    </source>
</evidence>
<dbReference type="AlphaFoldDB" id="A0A9W7GXM8"/>
<evidence type="ECO:0000256" key="3">
    <source>
        <dbReference type="SAM" id="MobiDB-lite"/>
    </source>
</evidence>
<keyword evidence="2 4" id="KW-0472">Membrane</keyword>
<sequence>MADQETPLDKMPKESKTKPPKQSHGGGGGGGGRSCGLCLFIFLLLVGVTALTLWLIYRPHKPRFTVVNAAIYQLNATSQPFISTSMQFTVVTRNPNRRVSILYDRLQAYVLYKNQQITPPLDLPPLFHETKTTVAFSPVLGSETVPASAEVVNGLMMDETYGVVSLRVVVLGKLRWKAGAIKTGKYDVYVRCDVWVGLKKGVTGPVPLVGAPPCKVDI</sequence>
<comment type="subcellular location">
    <subcellularLocation>
        <location evidence="1">Membrane</location>
    </subcellularLocation>
</comment>
<feature type="region of interest" description="Disordered" evidence="3">
    <location>
        <begin position="1"/>
        <end position="30"/>
    </location>
</feature>
<dbReference type="GO" id="GO:0009506">
    <property type="term" value="C:plasmodesma"/>
    <property type="evidence" value="ECO:0007669"/>
    <property type="project" value="TreeGrafter"/>
</dbReference>
<keyword evidence="4" id="KW-1133">Transmembrane helix</keyword>
<feature type="transmembrane region" description="Helical" evidence="4">
    <location>
        <begin position="39"/>
        <end position="57"/>
    </location>
</feature>
<keyword evidence="6" id="KW-1185">Reference proteome</keyword>
<feature type="compositionally biased region" description="Basic and acidic residues" evidence="3">
    <location>
        <begin position="7"/>
        <end position="17"/>
    </location>
</feature>
<keyword evidence="4" id="KW-0812">Transmembrane</keyword>
<dbReference type="OrthoDB" id="746161at2759"/>
<evidence type="ECO:0000256" key="2">
    <source>
        <dbReference type="ARBA" id="ARBA00023136"/>
    </source>
</evidence>
<evidence type="ECO:0000256" key="4">
    <source>
        <dbReference type="SAM" id="Phobius"/>
    </source>
</evidence>
<dbReference type="PANTHER" id="PTHR31415:SF9">
    <property type="entry name" value="OS05G0367900 PROTEIN"/>
    <property type="match status" value="1"/>
</dbReference>
<dbReference type="InterPro" id="IPR044839">
    <property type="entry name" value="NDR1-like"/>
</dbReference>
<dbReference type="GO" id="GO:0005886">
    <property type="term" value="C:plasma membrane"/>
    <property type="evidence" value="ECO:0007669"/>
    <property type="project" value="TreeGrafter"/>
</dbReference>
<dbReference type="EMBL" id="BSYR01000004">
    <property type="protein sequence ID" value="GMI66721.1"/>
    <property type="molecule type" value="Genomic_DNA"/>
</dbReference>
<organism evidence="5 6">
    <name type="scientific">Hibiscus trionum</name>
    <name type="common">Flower of an hour</name>
    <dbReference type="NCBI Taxonomy" id="183268"/>
    <lineage>
        <taxon>Eukaryota</taxon>
        <taxon>Viridiplantae</taxon>
        <taxon>Streptophyta</taxon>
        <taxon>Embryophyta</taxon>
        <taxon>Tracheophyta</taxon>
        <taxon>Spermatophyta</taxon>
        <taxon>Magnoliopsida</taxon>
        <taxon>eudicotyledons</taxon>
        <taxon>Gunneridae</taxon>
        <taxon>Pentapetalae</taxon>
        <taxon>rosids</taxon>
        <taxon>malvids</taxon>
        <taxon>Malvales</taxon>
        <taxon>Malvaceae</taxon>
        <taxon>Malvoideae</taxon>
        <taxon>Hibiscus</taxon>
    </lineage>
</organism>
<accession>A0A9W7GXM8</accession>
<dbReference type="Proteomes" id="UP001165190">
    <property type="component" value="Unassembled WGS sequence"/>
</dbReference>
<comment type="caution">
    <text evidence="5">The sequence shown here is derived from an EMBL/GenBank/DDBJ whole genome shotgun (WGS) entry which is preliminary data.</text>
</comment>
<name>A0A9W7GXM8_HIBTR</name>
<dbReference type="PANTHER" id="PTHR31415">
    <property type="entry name" value="OS05G0367900 PROTEIN"/>
    <property type="match status" value="1"/>
</dbReference>
<evidence type="ECO:0000313" key="6">
    <source>
        <dbReference type="Proteomes" id="UP001165190"/>
    </source>
</evidence>
<reference evidence="5" key="1">
    <citation type="submission" date="2023-05" db="EMBL/GenBank/DDBJ databases">
        <title>Genome and transcriptome analyses reveal genes involved in the formation of fine ridges on petal epidermal cells in Hibiscus trionum.</title>
        <authorList>
            <person name="Koshimizu S."/>
            <person name="Masuda S."/>
            <person name="Ishii T."/>
            <person name="Shirasu K."/>
            <person name="Hoshino A."/>
            <person name="Arita M."/>
        </authorList>
    </citation>
    <scope>NUCLEOTIDE SEQUENCE</scope>
    <source>
        <strain evidence="5">Hamamatsu line</strain>
    </source>
</reference>
<protein>
    <recommendedName>
        <fullName evidence="7">Late embryogenesis abundant protein LEA-2 subgroup domain-containing protein</fullName>
    </recommendedName>
</protein>
<evidence type="ECO:0008006" key="7">
    <source>
        <dbReference type="Google" id="ProtNLM"/>
    </source>
</evidence>
<gene>
    <name evidence="5" type="ORF">HRI_000341400</name>
</gene>